<evidence type="ECO:0000313" key="2">
    <source>
        <dbReference type="Proteomes" id="UP000272140"/>
    </source>
</evidence>
<organism evidence="1 2">
    <name type="scientific">Burkholderia cenocepacia</name>
    <dbReference type="NCBI Taxonomy" id="95486"/>
    <lineage>
        <taxon>Bacteria</taxon>
        <taxon>Pseudomonadati</taxon>
        <taxon>Pseudomonadota</taxon>
        <taxon>Betaproteobacteria</taxon>
        <taxon>Burkholderiales</taxon>
        <taxon>Burkholderiaceae</taxon>
        <taxon>Burkholderia</taxon>
        <taxon>Burkholderia cepacia complex</taxon>
    </lineage>
</organism>
<evidence type="ECO:0000313" key="1">
    <source>
        <dbReference type="EMBL" id="RSC04126.1"/>
    </source>
</evidence>
<name>A0A3R9C8Z6_9BURK</name>
<protein>
    <submittedName>
        <fullName evidence="1">Uncharacterized protein</fullName>
    </submittedName>
</protein>
<dbReference type="AlphaFoldDB" id="A0A3R9C8Z6"/>
<accession>A0A3R9C8Z6</accession>
<comment type="caution">
    <text evidence="1">The sequence shown here is derived from an EMBL/GenBank/DDBJ whole genome shotgun (WGS) entry which is preliminary data.</text>
</comment>
<reference evidence="2" key="1">
    <citation type="submission" date="2018-11" db="EMBL/GenBank/DDBJ databases">
        <title>FDA dAtabase for Regulatory Grade micrObial Sequences (FDA-ARGOS): Supporting development and validation of Infectious Disease Dx tests.</title>
        <authorList>
            <person name="Goldberg B."/>
            <person name="Campos J."/>
            <person name="Tallon L."/>
            <person name="Sadzewicz L."/>
            <person name="Zhao X."/>
            <person name="Vavikolanu K."/>
            <person name="Mehta A."/>
            <person name="Aluvathingal J."/>
            <person name="Nadendla S."/>
            <person name="Geyer C."/>
            <person name="Nandy P."/>
            <person name="Yan Y."/>
            <person name="Sichtig H."/>
        </authorList>
    </citation>
    <scope>NUCLEOTIDE SEQUENCE [LARGE SCALE GENOMIC DNA]</scope>
    <source>
        <strain evidence="2">FDAARGOS_544</strain>
    </source>
</reference>
<sequence length="88" mass="10439">MRDGQYLRLNWVTITDFRVPNRIRLLFLCNRQDDDMKEWCDERLQKALVKKSKTSVKTNTYDAAPLSLFLVLEKLISLFADRSPRVHP</sequence>
<gene>
    <name evidence="1" type="ORF">EGT41_33205</name>
</gene>
<dbReference type="Proteomes" id="UP000272140">
    <property type="component" value="Unassembled WGS sequence"/>
</dbReference>
<proteinExistence type="predicted"/>
<dbReference type="EMBL" id="RKIO01000004">
    <property type="protein sequence ID" value="RSC04126.1"/>
    <property type="molecule type" value="Genomic_DNA"/>
</dbReference>